<proteinExistence type="predicted"/>
<accession>A0ACC1J701</accession>
<protein>
    <submittedName>
        <fullName evidence="1">Uncharacterized protein</fullName>
    </submittedName>
</protein>
<organism evidence="1 2">
    <name type="scientific">Linderina macrospora</name>
    <dbReference type="NCBI Taxonomy" id="4868"/>
    <lineage>
        <taxon>Eukaryota</taxon>
        <taxon>Fungi</taxon>
        <taxon>Fungi incertae sedis</taxon>
        <taxon>Zoopagomycota</taxon>
        <taxon>Kickxellomycotina</taxon>
        <taxon>Kickxellomycetes</taxon>
        <taxon>Kickxellales</taxon>
        <taxon>Kickxellaceae</taxon>
        <taxon>Linderina</taxon>
    </lineage>
</organism>
<evidence type="ECO:0000313" key="1">
    <source>
        <dbReference type="EMBL" id="KAJ1940206.1"/>
    </source>
</evidence>
<dbReference type="EMBL" id="JANBPW010002612">
    <property type="protein sequence ID" value="KAJ1940206.1"/>
    <property type="molecule type" value="Genomic_DNA"/>
</dbReference>
<keyword evidence="2" id="KW-1185">Reference proteome</keyword>
<dbReference type="Proteomes" id="UP001150603">
    <property type="component" value="Unassembled WGS sequence"/>
</dbReference>
<name>A0ACC1J701_9FUNG</name>
<comment type="caution">
    <text evidence="1">The sequence shown here is derived from an EMBL/GenBank/DDBJ whole genome shotgun (WGS) entry which is preliminary data.</text>
</comment>
<sequence length="288" mass="31897">MMPRTVRGNGLLIVSSVAIVGLSTAAYSFFANKKPDTTLTRLGFTPIQLHHSQQLTHDVKKLTFKLDSDKKLGNYTSSAVLFRVTLPNGKTELRPYTPVSHELQHGSCEFVVKRYDSGKVSSALHDLGPGDKVEMWGPIPNFTYQPGEYTDIGMIAGGSGLTPMYQLINRVVNDRDDKTRITLVFANKTKDDVFLKDQLDQLAAQHPDKFKVHYVLANTSEDWTGESGYVDKEKIQKYMPSASAKSLIAVCGPPAMMESVCGKKPNIMKQGKLGGILKELGYTNVYKF</sequence>
<evidence type="ECO:0000313" key="2">
    <source>
        <dbReference type="Proteomes" id="UP001150603"/>
    </source>
</evidence>
<reference evidence="1" key="1">
    <citation type="submission" date="2022-07" db="EMBL/GenBank/DDBJ databases">
        <title>Phylogenomic reconstructions and comparative analyses of Kickxellomycotina fungi.</title>
        <authorList>
            <person name="Reynolds N.K."/>
            <person name="Stajich J.E."/>
            <person name="Barry K."/>
            <person name="Grigoriev I.V."/>
            <person name="Crous P."/>
            <person name="Smith M.E."/>
        </authorList>
    </citation>
    <scope>NUCLEOTIDE SEQUENCE</scope>
    <source>
        <strain evidence="1">NRRL 5244</strain>
    </source>
</reference>
<gene>
    <name evidence="1" type="ORF">FBU59_003881</name>
</gene>